<reference evidence="3" key="1">
    <citation type="journal article" date="2020" name="Fungal Divers.">
        <title>Resolving the Mortierellaceae phylogeny through synthesis of multi-gene phylogenetics and phylogenomics.</title>
        <authorList>
            <person name="Vandepol N."/>
            <person name="Liber J."/>
            <person name="Desiro A."/>
            <person name="Na H."/>
            <person name="Kennedy M."/>
            <person name="Barry K."/>
            <person name="Grigoriev I.V."/>
            <person name="Miller A.N."/>
            <person name="O'Donnell K."/>
            <person name="Stajich J.E."/>
            <person name="Bonito G."/>
        </authorList>
    </citation>
    <scope>NUCLEOTIDE SEQUENCE</scope>
    <source>
        <strain evidence="3">BC1065</strain>
    </source>
</reference>
<dbReference type="SMART" id="SM00233">
    <property type="entry name" value="PH"/>
    <property type="match status" value="2"/>
</dbReference>
<feature type="region of interest" description="Disordered" evidence="1">
    <location>
        <begin position="215"/>
        <end position="262"/>
    </location>
</feature>
<feature type="compositionally biased region" description="Low complexity" evidence="1">
    <location>
        <begin position="215"/>
        <end position="224"/>
    </location>
</feature>
<gene>
    <name evidence="3" type="ORF">DFQ27_009645</name>
</gene>
<evidence type="ECO:0000313" key="4">
    <source>
        <dbReference type="Proteomes" id="UP000807716"/>
    </source>
</evidence>
<dbReference type="InterPro" id="IPR011993">
    <property type="entry name" value="PH-like_dom_sf"/>
</dbReference>
<feature type="region of interest" description="Disordered" evidence="1">
    <location>
        <begin position="1"/>
        <end position="42"/>
    </location>
</feature>
<organism evidence="3 4">
    <name type="scientific">Actinomortierella ambigua</name>
    <dbReference type="NCBI Taxonomy" id="1343610"/>
    <lineage>
        <taxon>Eukaryota</taxon>
        <taxon>Fungi</taxon>
        <taxon>Fungi incertae sedis</taxon>
        <taxon>Mucoromycota</taxon>
        <taxon>Mortierellomycotina</taxon>
        <taxon>Mortierellomycetes</taxon>
        <taxon>Mortierellales</taxon>
        <taxon>Mortierellaceae</taxon>
        <taxon>Actinomortierella</taxon>
    </lineage>
</organism>
<dbReference type="OrthoDB" id="2157866at2759"/>
<feature type="compositionally biased region" description="Polar residues" evidence="1">
    <location>
        <begin position="517"/>
        <end position="565"/>
    </location>
</feature>
<evidence type="ECO:0000313" key="3">
    <source>
        <dbReference type="EMBL" id="KAG0250052.1"/>
    </source>
</evidence>
<feature type="region of interest" description="Disordered" evidence="1">
    <location>
        <begin position="516"/>
        <end position="565"/>
    </location>
</feature>
<feature type="compositionally biased region" description="Polar residues" evidence="1">
    <location>
        <begin position="320"/>
        <end position="341"/>
    </location>
</feature>
<name>A0A9P6PPM2_9FUNG</name>
<evidence type="ECO:0000256" key="1">
    <source>
        <dbReference type="SAM" id="MobiDB-lite"/>
    </source>
</evidence>
<dbReference type="PANTHER" id="PTHR14336">
    <property type="entry name" value="TANDEM PH DOMAIN CONTAINING PROTEIN"/>
    <property type="match status" value="1"/>
</dbReference>
<dbReference type="SUPFAM" id="SSF50729">
    <property type="entry name" value="PH domain-like"/>
    <property type="match status" value="2"/>
</dbReference>
<dbReference type="PROSITE" id="PS50003">
    <property type="entry name" value="PH_DOMAIN"/>
    <property type="match status" value="1"/>
</dbReference>
<dbReference type="EMBL" id="JAAAJB010000903">
    <property type="protein sequence ID" value="KAG0250052.1"/>
    <property type="molecule type" value="Genomic_DNA"/>
</dbReference>
<dbReference type="InterPro" id="IPR051707">
    <property type="entry name" value="PI-Interact_SigTrans_Reg"/>
</dbReference>
<feature type="compositionally biased region" description="Polar residues" evidence="1">
    <location>
        <begin position="31"/>
        <end position="41"/>
    </location>
</feature>
<evidence type="ECO:0000259" key="2">
    <source>
        <dbReference type="PROSITE" id="PS50003"/>
    </source>
</evidence>
<dbReference type="Proteomes" id="UP000807716">
    <property type="component" value="Unassembled WGS sequence"/>
</dbReference>
<protein>
    <recommendedName>
        <fullName evidence="2">PH domain-containing protein</fullName>
    </recommendedName>
</protein>
<dbReference type="FunFam" id="2.30.29.30:FF:000286">
    <property type="entry name" value="PH-protein kinase domain containing protein"/>
    <property type="match status" value="1"/>
</dbReference>
<feature type="compositionally biased region" description="Polar residues" evidence="1">
    <location>
        <begin position="8"/>
        <end position="23"/>
    </location>
</feature>
<dbReference type="Gene3D" id="2.30.29.30">
    <property type="entry name" value="Pleckstrin-homology domain (PH domain)/Phosphotyrosine-binding domain (PTB)"/>
    <property type="match status" value="2"/>
</dbReference>
<proteinExistence type="predicted"/>
<feature type="region of interest" description="Disordered" evidence="1">
    <location>
        <begin position="302"/>
        <end position="341"/>
    </location>
</feature>
<comment type="caution">
    <text evidence="3">The sequence shown here is derived from an EMBL/GenBank/DDBJ whole genome shotgun (WGS) entry which is preliminary data.</text>
</comment>
<dbReference type="InterPro" id="IPR001849">
    <property type="entry name" value="PH_domain"/>
</dbReference>
<keyword evidence="4" id="KW-1185">Reference proteome</keyword>
<accession>A0A9P6PPM2</accession>
<feature type="domain" description="PH" evidence="2">
    <location>
        <begin position="68"/>
        <end position="163"/>
    </location>
</feature>
<dbReference type="Pfam" id="PF00169">
    <property type="entry name" value="PH"/>
    <property type="match status" value="2"/>
</dbReference>
<dbReference type="PANTHER" id="PTHR14336:SF8">
    <property type="entry name" value="PROTEIN OPY1"/>
    <property type="match status" value="1"/>
</dbReference>
<dbReference type="AlphaFoldDB" id="A0A9P6PPM2"/>
<feature type="compositionally biased region" description="Polar residues" evidence="1">
    <location>
        <begin position="245"/>
        <end position="262"/>
    </location>
</feature>
<sequence length="565" mass="60551">MTTTTTTQAPQSPLQAGQTSPQSSVPPPLAATTSPGMTFSDDQYEQFDSDAEAEAEIGTSRDTLHEGQIVKSGYLAKKGERLKIWRKRWFVLRTSKFAYYKDSKEYELLRIVDLRDIHRAAEVESKNKVGVFVLITPKRTFTLQAENAAAMHAWIDAINSAKAQYEMNSSSDIDTFVDTTPQSVNVEQQQRPGWNRQGSNNQLIVKRLEPTPLSLSDPGLLSSGARSGPPSALASPVSPGPRISFQPNLPKSSGISQGLQQSHSAGFVPVAQHPSSLATNAGLAHNSAPAPKDDVAGIVTGTQGIRISTSPKREDGSEYPPNSYSSNHSFNHMPGTPSSPGCYSNSERYGCAEANASSEEEEIGDDPIVVEAGRVAAEANAPGSGIVTTEQMESQVIRQGYLLKMNSKYKEYQPHGIIPLSTIIDSLQGDPISKSKQYCMRIVTAKRTFVCCAPDEDTLLQWLDALHVACERVAQEERLEEEYEAAQRAATGATTAAAGGGNEQISPRVRVVGDSSIPISTPASLPRANSSPTAPVGTLQSASPPPQSVTFAISTSPTQISPVDP</sequence>